<feature type="transmembrane region" description="Helical" evidence="5">
    <location>
        <begin position="352"/>
        <end position="371"/>
    </location>
</feature>
<evidence type="ECO:0000313" key="9">
    <source>
        <dbReference type="Proteomes" id="UP000663828"/>
    </source>
</evidence>
<feature type="transmembrane region" description="Helical" evidence="5">
    <location>
        <begin position="273"/>
        <end position="291"/>
    </location>
</feature>
<dbReference type="Gene3D" id="3.30.750.24">
    <property type="entry name" value="STAS domain"/>
    <property type="match status" value="1"/>
</dbReference>
<dbReference type="Pfam" id="PF01740">
    <property type="entry name" value="STAS"/>
    <property type="match status" value="1"/>
</dbReference>
<gene>
    <name evidence="7" type="ORF">EDS130_LOCUS32052</name>
    <name evidence="8" type="ORF">XAT740_LOCUS40973</name>
</gene>
<proteinExistence type="predicted"/>
<keyword evidence="2 5" id="KW-0812">Transmembrane</keyword>
<dbReference type="NCBIfam" id="TIGR00815">
    <property type="entry name" value="sulP"/>
    <property type="match status" value="1"/>
</dbReference>
<evidence type="ECO:0000256" key="3">
    <source>
        <dbReference type="ARBA" id="ARBA00022989"/>
    </source>
</evidence>
<dbReference type="Proteomes" id="UP000663828">
    <property type="component" value="Unassembled WGS sequence"/>
</dbReference>
<evidence type="ECO:0000313" key="7">
    <source>
        <dbReference type="EMBL" id="CAF1328417.1"/>
    </source>
</evidence>
<sequence length="690" mass="78382">MTDRNEEKDNDQEDELLSSALENTPRNVQLQSFLNRYETRQPKLLFTDHFQQHVKRRCSSMSFLYCLNALLDMIPIVRCLKEYNIRKNLFGDLIAGFTVSIMHIPQGMAYGVLATLPSIHGLYVSFFPVIIYMIFGTCPHLSIGSFAVVSLMTAQAIENVIQLPMNGMRNNQTSFSFSTESDLLMTDERINLATTLALLVGVVQLSLSFLRLGFLTVYLTEPFISGFTTGAAMHVFTSQIPLLFGIRTPRGIGKILKLPRFYVKIFHLLYHEINWMSTAIGLVSIVVLYVAKSLNDRYKSTIRIVLPSELILMIMWTIVSYFTKLHQKYSVPVVGEIKRGLPTPTIPSFESFNQLIISAVVIAAVSLSISISLAKMFSRKHNYKVSSNQELFAYGMANVISSFFQCYPSACPLGRSVVQEGSGGKTMLTGGFSSIILGTVIIALAPLLRSVPMTCLSAIIIVNLKGFFLQSRDFLFYFRINSFECILWTMTFMTVLLFDVDIGLYVGISTSFIINTVRTQKPRFVTLGQIEKTEIYEDIHRFPLAHEYPRVKILRFNESLYACNAPFFKRKLYEFIDIQFTQSPLISYGTEKTNINLSIYKFVVLECSPFNYIDTVGVKLLIEIYKDLKKRGIQLYLSECRSEVRHTLDEMQFYDKTDSGSIYVTTHGAVMAAKYHLDNETTNNDQRSQV</sequence>
<evidence type="ECO:0000313" key="8">
    <source>
        <dbReference type="EMBL" id="CAF1523821.1"/>
    </source>
</evidence>
<feature type="transmembrane region" description="Helical" evidence="5">
    <location>
        <begin position="141"/>
        <end position="161"/>
    </location>
</feature>
<dbReference type="PANTHER" id="PTHR11814">
    <property type="entry name" value="SULFATE TRANSPORTER"/>
    <property type="match status" value="1"/>
</dbReference>
<comment type="subcellular location">
    <subcellularLocation>
        <location evidence="1">Membrane</location>
        <topology evidence="1">Multi-pass membrane protein</topology>
    </subcellularLocation>
</comment>
<evidence type="ECO:0000259" key="6">
    <source>
        <dbReference type="PROSITE" id="PS50801"/>
    </source>
</evidence>
<dbReference type="InterPro" id="IPR011547">
    <property type="entry name" value="SLC26A/SulP_dom"/>
</dbReference>
<feature type="transmembrane region" description="Helical" evidence="5">
    <location>
        <begin position="190"/>
        <end position="210"/>
    </location>
</feature>
<feature type="transmembrane region" description="Helical" evidence="5">
    <location>
        <begin position="486"/>
        <end position="514"/>
    </location>
</feature>
<dbReference type="InterPro" id="IPR002645">
    <property type="entry name" value="STAS_dom"/>
</dbReference>
<dbReference type="Proteomes" id="UP000663852">
    <property type="component" value="Unassembled WGS sequence"/>
</dbReference>
<dbReference type="GO" id="GO:0016020">
    <property type="term" value="C:membrane"/>
    <property type="evidence" value="ECO:0007669"/>
    <property type="project" value="UniProtKB-SubCell"/>
</dbReference>
<dbReference type="InterPro" id="IPR036513">
    <property type="entry name" value="STAS_dom_sf"/>
</dbReference>
<dbReference type="GO" id="GO:0055085">
    <property type="term" value="P:transmembrane transport"/>
    <property type="evidence" value="ECO:0007669"/>
    <property type="project" value="InterPro"/>
</dbReference>
<dbReference type="EMBL" id="CAJNOR010004731">
    <property type="protein sequence ID" value="CAF1523821.1"/>
    <property type="molecule type" value="Genomic_DNA"/>
</dbReference>
<feature type="transmembrane region" description="Helical" evidence="5">
    <location>
        <begin position="430"/>
        <end position="448"/>
    </location>
</feature>
<keyword evidence="9" id="KW-1185">Reference proteome</keyword>
<dbReference type="Pfam" id="PF00916">
    <property type="entry name" value="Sulfate_transp"/>
    <property type="match status" value="1"/>
</dbReference>
<evidence type="ECO:0000256" key="5">
    <source>
        <dbReference type="SAM" id="Phobius"/>
    </source>
</evidence>
<feature type="domain" description="STAS" evidence="6">
    <location>
        <begin position="541"/>
        <end position="673"/>
    </location>
</feature>
<accession>A0A815V180</accession>
<comment type="caution">
    <text evidence="8">The sequence shown here is derived from an EMBL/GenBank/DDBJ whole genome shotgun (WGS) entry which is preliminary data.</text>
</comment>
<dbReference type="CDD" id="cd07042">
    <property type="entry name" value="STAS_SulP_like_sulfate_transporter"/>
    <property type="match status" value="1"/>
</dbReference>
<organism evidence="8 9">
    <name type="scientific">Adineta ricciae</name>
    <name type="common">Rotifer</name>
    <dbReference type="NCBI Taxonomy" id="249248"/>
    <lineage>
        <taxon>Eukaryota</taxon>
        <taxon>Metazoa</taxon>
        <taxon>Spiralia</taxon>
        <taxon>Gnathifera</taxon>
        <taxon>Rotifera</taxon>
        <taxon>Eurotatoria</taxon>
        <taxon>Bdelloidea</taxon>
        <taxon>Adinetida</taxon>
        <taxon>Adinetidae</taxon>
        <taxon>Adineta</taxon>
    </lineage>
</organism>
<dbReference type="OrthoDB" id="288203at2759"/>
<protein>
    <recommendedName>
        <fullName evidence="6">STAS domain-containing protein</fullName>
    </recommendedName>
</protein>
<keyword evidence="3 5" id="KW-1133">Transmembrane helix</keyword>
<evidence type="ECO:0000256" key="1">
    <source>
        <dbReference type="ARBA" id="ARBA00004141"/>
    </source>
</evidence>
<dbReference type="SUPFAM" id="SSF52091">
    <property type="entry name" value="SpoIIaa-like"/>
    <property type="match status" value="1"/>
</dbReference>
<evidence type="ECO:0000256" key="2">
    <source>
        <dbReference type="ARBA" id="ARBA00022692"/>
    </source>
</evidence>
<dbReference type="AlphaFoldDB" id="A0A815V180"/>
<name>A0A815V180_ADIRI</name>
<dbReference type="InterPro" id="IPR001902">
    <property type="entry name" value="SLC26A/SulP_fam"/>
</dbReference>
<dbReference type="EMBL" id="CAJNOJ010000241">
    <property type="protein sequence ID" value="CAF1328417.1"/>
    <property type="molecule type" value="Genomic_DNA"/>
</dbReference>
<evidence type="ECO:0000256" key="4">
    <source>
        <dbReference type="ARBA" id="ARBA00023136"/>
    </source>
</evidence>
<reference evidence="8" key="1">
    <citation type="submission" date="2021-02" db="EMBL/GenBank/DDBJ databases">
        <authorList>
            <person name="Nowell W R."/>
        </authorList>
    </citation>
    <scope>NUCLEOTIDE SEQUENCE</scope>
</reference>
<keyword evidence="4 5" id="KW-0472">Membrane</keyword>
<dbReference type="PROSITE" id="PS50801">
    <property type="entry name" value="STAS"/>
    <property type="match status" value="1"/>
</dbReference>
<feature type="transmembrane region" description="Helical" evidence="5">
    <location>
        <begin position="303"/>
        <end position="322"/>
    </location>
</feature>